<dbReference type="Proteomes" id="UP001153678">
    <property type="component" value="Unassembled WGS sequence"/>
</dbReference>
<sequence>MMQIAEAYFDTKVNTSAYNNDYQCQTIKDAVIFADVDTFDVSLLTIEESIYEVNAVSSNIQFGEI</sequence>
<organism evidence="1 2">
    <name type="scientific">Funneliformis geosporum</name>
    <dbReference type="NCBI Taxonomy" id="1117311"/>
    <lineage>
        <taxon>Eukaryota</taxon>
        <taxon>Fungi</taxon>
        <taxon>Fungi incertae sedis</taxon>
        <taxon>Mucoromycota</taxon>
        <taxon>Glomeromycotina</taxon>
        <taxon>Glomeromycetes</taxon>
        <taxon>Glomerales</taxon>
        <taxon>Glomeraceae</taxon>
        <taxon>Funneliformis</taxon>
    </lineage>
</organism>
<evidence type="ECO:0000313" key="1">
    <source>
        <dbReference type="EMBL" id="CAI2192240.1"/>
    </source>
</evidence>
<reference evidence="1" key="1">
    <citation type="submission" date="2022-08" db="EMBL/GenBank/DDBJ databases">
        <authorList>
            <person name="Kallberg Y."/>
            <person name="Tangrot J."/>
            <person name="Rosling A."/>
        </authorList>
    </citation>
    <scope>NUCLEOTIDE SEQUENCE</scope>
    <source>
        <strain evidence="1">Wild A</strain>
    </source>
</reference>
<name>A0A9W4T4Y2_9GLOM</name>
<gene>
    <name evidence="1" type="ORF">FWILDA_LOCUS15477</name>
</gene>
<proteinExistence type="predicted"/>
<comment type="caution">
    <text evidence="1">The sequence shown here is derived from an EMBL/GenBank/DDBJ whole genome shotgun (WGS) entry which is preliminary data.</text>
</comment>
<dbReference type="EMBL" id="CAMKVN010008131">
    <property type="protein sequence ID" value="CAI2192240.1"/>
    <property type="molecule type" value="Genomic_DNA"/>
</dbReference>
<evidence type="ECO:0000313" key="2">
    <source>
        <dbReference type="Proteomes" id="UP001153678"/>
    </source>
</evidence>
<dbReference type="OrthoDB" id="3257966at2759"/>
<keyword evidence="2" id="KW-1185">Reference proteome</keyword>
<protein>
    <submittedName>
        <fullName evidence="1">9434_t:CDS:1</fullName>
    </submittedName>
</protein>
<accession>A0A9W4T4Y2</accession>
<dbReference type="AlphaFoldDB" id="A0A9W4T4Y2"/>